<accession>A0A7Y7WKN3</accession>
<sequence>MKVRFILVGEGSSDLRLVEHIENLLIQEGFSEVSGETPDLGMFKTPVGRSVREKLVAILKYYPHADLIFVHRDADNVGVSVREQEISSAANGLIESDKVIPVVPVTMLETWLLADIEEVKRVAGNPSYRGSLDCVPPPRRLESVRDSKQLLLTALCEASETQGARLTKFKKRFSEMRARLTLGLDPEGPVRQLDSYQNFRRQITSFAQRNLFE</sequence>
<organism evidence="1 2">
    <name type="scientific">Pseudomonas gingeri</name>
    <dbReference type="NCBI Taxonomy" id="117681"/>
    <lineage>
        <taxon>Bacteria</taxon>
        <taxon>Pseudomonadati</taxon>
        <taxon>Pseudomonadota</taxon>
        <taxon>Gammaproteobacteria</taxon>
        <taxon>Pseudomonadales</taxon>
        <taxon>Pseudomonadaceae</taxon>
        <taxon>Pseudomonas</taxon>
    </lineage>
</organism>
<name>A0A7Y7WKN3_9PSED</name>
<dbReference type="AlphaFoldDB" id="A0A7Y7WKN3"/>
<dbReference type="RefSeq" id="WP_177145902.1">
    <property type="nucleotide sequence ID" value="NZ_JACAPU010000073.1"/>
</dbReference>
<comment type="caution">
    <text evidence="1">The sequence shown here is derived from an EMBL/GenBank/DDBJ whole genome shotgun (WGS) entry which is preliminary data.</text>
</comment>
<evidence type="ECO:0000313" key="1">
    <source>
        <dbReference type="EMBL" id="NWB51262.1"/>
    </source>
</evidence>
<reference evidence="1 2" key="1">
    <citation type="submission" date="2020-04" db="EMBL/GenBank/DDBJ databases">
        <title>Molecular characterization of pseudomonads from Agaricus bisporus reveal novel blotch 2 pathogens in Western Europe.</title>
        <authorList>
            <person name="Taparia T."/>
            <person name="Krijger M."/>
            <person name="Haynes E."/>
            <person name="Elpinstone J.G."/>
            <person name="Noble R."/>
            <person name="Van Der Wolf J."/>
        </authorList>
    </citation>
    <scope>NUCLEOTIDE SEQUENCE [LARGE SCALE GENOMIC DNA]</scope>
    <source>
        <strain evidence="1 2">F1001</strain>
    </source>
</reference>
<protein>
    <recommendedName>
        <fullName evidence="3">DUF4276 family protein</fullName>
    </recommendedName>
</protein>
<gene>
    <name evidence="1" type="ORF">HX829_32825</name>
</gene>
<dbReference type="EMBL" id="JACAPU010000073">
    <property type="protein sequence ID" value="NWB51262.1"/>
    <property type="molecule type" value="Genomic_DNA"/>
</dbReference>
<evidence type="ECO:0008006" key="3">
    <source>
        <dbReference type="Google" id="ProtNLM"/>
    </source>
</evidence>
<proteinExistence type="predicted"/>
<evidence type="ECO:0000313" key="2">
    <source>
        <dbReference type="Proteomes" id="UP000582981"/>
    </source>
</evidence>
<dbReference type="Proteomes" id="UP000582981">
    <property type="component" value="Unassembled WGS sequence"/>
</dbReference>